<gene>
    <name evidence="15" type="ORF">CRE_11031</name>
</gene>
<evidence type="ECO:0000256" key="14">
    <source>
        <dbReference type="SAM" id="MobiDB-lite"/>
    </source>
</evidence>
<organism evidence="16">
    <name type="scientific">Caenorhabditis remanei</name>
    <name type="common">Caenorhabditis vulgaris</name>
    <dbReference type="NCBI Taxonomy" id="31234"/>
    <lineage>
        <taxon>Eukaryota</taxon>
        <taxon>Metazoa</taxon>
        <taxon>Ecdysozoa</taxon>
        <taxon>Nematoda</taxon>
        <taxon>Chromadorea</taxon>
        <taxon>Rhabditida</taxon>
        <taxon>Rhabditina</taxon>
        <taxon>Rhabditomorpha</taxon>
        <taxon>Rhabditoidea</taxon>
        <taxon>Rhabditidae</taxon>
        <taxon>Peloderinae</taxon>
        <taxon>Caenorhabditis</taxon>
    </lineage>
</organism>
<protein>
    <submittedName>
        <fullName evidence="15">Uncharacterized protein</fullName>
    </submittedName>
</protein>
<evidence type="ECO:0000256" key="13">
    <source>
        <dbReference type="RuleBase" id="RU000679"/>
    </source>
</evidence>
<dbReference type="InterPro" id="IPR001873">
    <property type="entry name" value="ENaC"/>
</dbReference>
<evidence type="ECO:0000256" key="10">
    <source>
        <dbReference type="ARBA" id="ARBA00023180"/>
    </source>
</evidence>
<dbReference type="PANTHER" id="PTHR11690:SF232">
    <property type="entry name" value="ACID-SENSING ION CHANNEL 1-LIKE"/>
    <property type="match status" value="1"/>
</dbReference>
<proteinExistence type="inferred from homology"/>
<keyword evidence="9" id="KW-0472">Membrane</keyword>
<evidence type="ECO:0000313" key="16">
    <source>
        <dbReference type="Proteomes" id="UP000008281"/>
    </source>
</evidence>
<keyword evidence="16" id="KW-1185">Reference proteome</keyword>
<dbReference type="eggNOG" id="ENOG502SN3H">
    <property type="taxonomic scope" value="Eukaryota"/>
</dbReference>
<evidence type="ECO:0000256" key="5">
    <source>
        <dbReference type="ARBA" id="ARBA00022692"/>
    </source>
</evidence>
<evidence type="ECO:0000256" key="7">
    <source>
        <dbReference type="ARBA" id="ARBA00023053"/>
    </source>
</evidence>
<keyword evidence="3 13" id="KW-0813">Transport</keyword>
<dbReference type="PANTHER" id="PTHR11690">
    <property type="entry name" value="AMILORIDE-SENSITIVE SODIUM CHANNEL-RELATED"/>
    <property type="match status" value="1"/>
</dbReference>
<evidence type="ECO:0000256" key="6">
    <source>
        <dbReference type="ARBA" id="ARBA00022989"/>
    </source>
</evidence>
<keyword evidence="4 13" id="KW-0894">Sodium channel</keyword>
<dbReference type="GO" id="GO:0005886">
    <property type="term" value="C:plasma membrane"/>
    <property type="evidence" value="ECO:0007669"/>
    <property type="project" value="TreeGrafter"/>
</dbReference>
<dbReference type="GO" id="GO:0015280">
    <property type="term" value="F:ligand-gated sodium channel activity"/>
    <property type="evidence" value="ECO:0007669"/>
    <property type="project" value="TreeGrafter"/>
</dbReference>
<evidence type="ECO:0000256" key="9">
    <source>
        <dbReference type="ARBA" id="ARBA00023136"/>
    </source>
</evidence>
<dbReference type="STRING" id="31234.E3M538"/>
<keyword evidence="5 13" id="KW-0812">Transmembrane</keyword>
<evidence type="ECO:0000256" key="2">
    <source>
        <dbReference type="ARBA" id="ARBA00007193"/>
    </source>
</evidence>
<keyword evidence="8 13" id="KW-0406">Ion transport</keyword>
<evidence type="ECO:0000256" key="8">
    <source>
        <dbReference type="ARBA" id="ARBA00023065"/>
    </source>
</evidence>
<evidence type="ECO:0000256" key="1">
    <source>
        <dbReference type="ARBA" id="ARBA00004141"/>
    </source>
</evidence>
<feature type="compositionally biased region" description="Low complexity" evidence="14">
    <location>
        <begin position="581"/>
        <end position="596"/>
    </location>
</feature>
<keyword evidence="7" id="KW-0915">Sodium</keyword>
<accession>E3M538</accession>
<feature type="compositionally biased region" description="Polar residues" evidence="14">
    <location>
        <begin position="9"/>
        <end position="18"/>
    </location>
</feature>
<evidence type="ECO:0000256" key="11">
    <source>
        <dbReference type="ARBA" id="ARBA00023201"/>
    </source>
</evidence>
<evidence type="ECO:0000256" key="4">
    <source>
        <dbReference type="ARBA" id="ARBA00022461"/>
    </source>
</evidence>
<dbReference type="HOGENOM" id="CLU_499895_0_0_1"/>
<keyword evidence="10" id="KW-0325">Glycoprotein</keyword>
<reference evidence="15" key="1">
    <citation type="submission" date="2007-07" db="EMBL/GenBank/DDBJ databases">
        <title>PCAP assembly of the Caenorhabditis remanei genome.</title>
        <authorList>
            <consortium name="The Caenorhabditis remanei Sequencing Consortium"/>
            <person name="Wilson R.K."/>
        </authorList>
    </citation>
    <scope>NUCLEOTIDE SEQUENCE [LARGE SCALE GENOMIC DNA]</scope>
    <source>
        <strain evidence="15">PB4641</strain>
    </source>
</reference>
<comment type="similarity">
    <text evidence="2 13">Belongs to the amiloride-sensitive sodium channel (TC 1.A.6) family.</text>
</comment>
<dbReference type="EMBL" id="DS268425">
    <property type="protein sequence ID" value="EFO92370.1"/>
    <property type="molecule type" value="Genomic_DNA"/>
</dbReference>
<keyword evidence="11 13" id="KW-0739">Sodium transport</keyword>
<keyword evidence="6" id="KW-1133">Transmembrane helix</keyword>
<dbReference type="AlphaFoldDB" id="E3M538"/>
<evidence type="ECO:0000313" key="15">
    <source>
        <dbReference type="EMBL" id="EFO92370.1"/>
    </source>
</evidence>
<evidence type="ECO:0000256" key="12">
    <source>
        <dbReference type="ARBA" id="ARBA00023303"/>
    </source>
</evidence>
<dbReference type="Proteomes" id="UP000008281">
    <property type="component" value="Unassembled WGS sequence"/>
</dbReference>
<dbReference type="Gene3D" id="1.10.287.770">
    <property type="entry name" value="YojJ-like"/>
    <property type="match status" value="1"/>
</dbReference>
<sequence length="617" mass="71355">MSDAKCSCGHQTDQTGRQPQAARSMYNMKPPDEDMIFINPITLASINTTNYEPAMKIAQFHCNCKYLWLRELHGLSAFMMSNSLMEKIFWAIVIMACAGWSIVNTAQILKQYEDEATTTLLTILPAKQLKFPTMIFCPRNPDFINYYNVLEDMYNHLGYMENKTNFHVLQYAMTGFGFDNADGDTFNETYREKIHSYYMKWRDNRTQYEMFDFMYNKNGYTCQDMFQTCYGGSLTYNCCDIFQPTYAMLRGRCFRLMDDYYQNDTDEVSKVSIFFNNMTSPILNSGVLPQLVLYNGDSNIEVGIYPRYYLNSNDWNRIRFYQKSMILLPKSDGCSTEPVYQGKFTCFVYKWLMQLIDQYNCTVPYYKYTLPYLKDVPICEPDVIVDNFANISLTPSTIGYKCTPACSRIENTVQLTTSIDYDPDPSYMFRIEASFTYLEYEQYKEIRTTSTAGFISELGGQAGLFVGSSIMSFVQLFNSIFIQIYKLLRNYCNKKGIRVRIGLYETHPSVPADKHYDRDAALSDEPPYPLETILEVEEPQVMDADGMLLESGEPVSELEAIELETWSSKTSSFTDDSAYYPTPSFSSSEPHSTISESPEDVRLAQLVWIRQNTEEEI</sequence>
<comment type="subcellular location">
    <subcellularLocation>
        <location evidence="1">Membrane</location>
        <topology evidence="1">Multi-pass membrane protein</topology>
    </subcellularLocation>
</comment>
<name>E3M538_CAERE</name>
<dbReference type="Pfam" id="PF00858">
    <property type="entry name" value="ASC"/>
    <property type="match status" value="1"/>
</dbReference>
<keyword evidence="12 13" id="KW-0407">Ion channel</keyword>
<dbReference type="OrthoDB" id="5874059at2759"/>
<evidence type="ECO:0000256" key="3">
    <source>
        <dbReference type="ARBA" id="ARBA00022448"/>
    </source>
</evidence>
<feature type="region of interest" description="Disordered" evidence="14">
    <location>
        <begin position="570"/>
        <end position="598"/>
    </location>
</feature>
<dbReference type="OMA" id="YMFRIEA"/>
<feature type="region of interest" description="Disordered" evidence="14">
    <location>
        <begin position="1"/>
        <end position="25"/>
    </location>
</feature>